<evidence type="ECO:0000256" key="1">
    <source>
        <dbReference type="ARBA" id="ARBA00023015"/>
    </source>
</evidence>
<evidence type="ECO:0000313" key="6">
    <source>
        <dbReference type="Proteomes" id="UP001357452"/>
    </source>
</evidence>
<dbReference type="PROSITE" id="PS01124">
    <property type="entry name" value="HTH_ARAC_FAMILY_2"/>
    <property type="match status" value="1"/>
</dbReference>
<dbReference type="InterPro" id="IPR037923">
    <property type="entry name" value="HTH-like"/>
</dbReference>
<evidence type="ECO:0000313" key="5">
    <source>
        <dbReference type="EMBL" id="MEE6186487.1"/>
    </source>
</evidence>
<sequence length="299" mass="35055">MKKTDQENKKVKEGFLGQKMIVLPPGVIKNMTQNPITAALHPTAVGYYPRAARHDRERKHGSPQYILLYCIEGSGTIYVLGKTFTLMPNTFIIIPRQKAHHYSSSEENPWSIYWVHFAGTQADALYKRYAKDDMPVVQSIPYDEQRINVFSLLYSILDQGLSMRNLEASSIQMIQFLSSFIYHEELYPNYYHEDQISKSIEYMKANLDKDYSIRELASQFRYSVSHFSDLFKKKVGYSPIQYFNQLKIQKACQYLSFTDLNIKEICLMIGFEDPYYFSRMFKKLMGISPAKYRSQYKKQ</sequence>
<dbReference type="Gene3D" id="1.10.10.60">
    <property type="entry name" value="Homeodomain-like"/>
    <property type="match status" value="2"/>
</dbReference>
<protein>
    <submittedName>
        <fullName evidence="5">AraC family transcriptional regulator</fullName>
    </submittedName>
</protein>
<name>A0ABU7RER1_9BACT</name>
<dbReference type="InterPro" id="IPR020449">
    <property type="entry name" value="Tscrpt_reg_AraC-type_HTH"/>
</dbReference>
<keyword evidence="3" id="KW-0804">Transcription</keyword>
<dbReference type="Proteomes" id="UP001357452">
    <property type="component" value="Unassembled WGS sequence"/>
</dbReference>
<dbReference type="InterPro" id="IPR003313">
    <property type="entry name" value="AraC-bd"/>
</dbReference>
<proteinExistence type="predicted"/>
<dbReference type="RefSeq" id="WP_330973896.1">
    <property type="nucleotide sequence ID" value="NZ_JAZGLY010000002.1"/>
</dbReference>
<dbReference type="CDD" id="cd06986">
    <property type="entry name" value="cupin_MmsR-like_N"/>
    <property type="match status" value="1"/>
</dbReference>
<organism evidence="5 6">
    <name type="scientific">Niabella digestorum</name>
    <dbReference type="NCBI Taxonomy" id="3117701"/>
    <lineage>
        <taxon>Bacteria</taxon>
        <taxon>Pseudomonadati</taxon>
        <taxon>Bacteroidota</taxon>
        <taxon>Chitinophagia</taxon>
        <taxon>Chitinophagales</taxon>
        <taxon>Chitinophagaceae</taxon>
        <taxon>Niabella</taxon>
    </lineage>
</organism>
<dbReference type="PANTHER" id="PTHR43280:SF30">
    <property type="entry name" value="MMSAB OPERON REGULATORY PROTEIN"/>
    <property type="match status" value="1"/>
</dbReference>
<dbReference type="Gene3D" id="2.60.120.280">
    <property type="entry name" value="Regulatory protein AraC"/>
    <property type="match status" value="1"/>
</dbReference>
<reference evidence="5 6" key="1">
    <citation type="submission" date="2024-01" db="EMBL/GenBank/DDBJ databases">
        <title>Niabella digestum sp. nov., isolated from waste digestion system.</title>
        <authorList>
            <person name="Zhang L."/>
        </authorList>
    </citation>
    <scope>NUCLEOTIDE SEQUENCE [LARGE SCALE GENOMIC DNA]</scope>
    <source>
        <strain evidence="5 6">A18</strain>
    </source>
</reference>
<evidence type="ECO:0000256" key="2">
    <source>
        <dbReference type="ARBA" id="ARBA00023125"/>
    </source>
</evidence>
<dbReference type="SUPFAM" id="SSF51215">
    <property type="entry name" value="Regulatory protein AraC"/>
    <property type="match status" value="1"/>
</dbReference>
<dbReference type="PROSITE" id="PS00041">
    <property type="entry name" value="HTH_ARAC_FAMILY_1"/>
    <property type="match status" value="1"/>
</dbReference>
<dbReference type="PRINTS" id="PR00032">
    <property type="entry name" value="HTHARAC"/>
</dbReference>
<dbReference type="EMBL" id="JAZGLY010000002">
    <property type="protein sequence ID" value="MEE6186487.1"/>
    <property type="molecule type" value="Genomic_DNA"/>
</dbReference>
<gene>
    <name evidence="5" type="ORF">V2H41_04295</name>
</gene>
<dbReference type="Pfam" id="PF02311">
    <property type="entry name" value="AraC_binding"/>
    <property type="match status" value="1"/>
</dbReference>
<dbReference type="SUPFAM" id="SSF46689">
    <property type="entry name" value="Homeodomain-like"/>
    <property type="match status" value="2"/>
</dbReference>
<comment type="caution">
    <text evidence="5">The sequence shown here is derived from an EMBL/GenBank/DDBJ whole genome shotgun (WGS) entry which is preliminary data.</text>
</comment>
<dbReference type="InterPro" id="IPR009057">
    <property type="entry name" value="Homeodomain-like_sf"/>
</dbReference>
<dbReference type="Pfam" id="PF12833">
    <property type="entry name" value="HTH_18"/>
    <property type="match status" value="1"/>
</dbReference>
<dbReference type="PANTHER" id="PTHR43280">
    <property type="entry name" value="ARAC-FAMILY TRANSCRIPTIONAL REGULATOR"/>
    <property type="match status" value="1"/>
</dbReference>
<keyword evidence="6" id="KW-1185">Reference proteome</keyword>
<dbReference type="SMART" id="SM00342">
    <property type="entry name" value="HTH_ARAC"/>
    <property type="match status" value="1"/>
</dbReference>
<keyword evidence="1" id="KW-0805">Transcription regulation</keyword>
<evidence type="ECO:0000259" key="4">
    <source>
        <dbReference type="PROSITE" id="PS01124"/>
    </source>
</evidence>
<accession>A0ABU7RER1</accession>
<feature type="domain" description="HTH araC/xylS-type" evidence="4">
    <location>
        <begin position="197"/>
        <end position="295"/>
    </location>
</feature>
<evidence type="ECO:0000256" key="3">
    <source>
        <dbReference type="ARBA" id="ARBA00023163"/>
    </source>
</evidence>
<keyword evidence="2" id="KW-0238">DNA-binding</keyword>
<dbReference type="InterPro" id="IPR018062">
    <property type="entry name" value="HTH_AraC-typ_CS"/>
</dbReference>
<dbReference type="InterPro" id="IPR018060">
    <property type="entry name" value="HTH_AraC"/>
</dbReference>